<accession>A0ABY5SEI9</accession>
<evidence type="ECO:0000313" key="1">
    <source>
        <dbReference type="EMBL" id="UVI31182.1"/>
    </source>
</evidence>
<gene>
    <name evidence="1" type="ORF">L1F29_04890</name>
</gene>
<dbReference type="RefSeq" id="WP_258387245.1">
    <property type="nucleotide sequence ID" value="NZ_CP091430.1"/>
</dbReference>
<protein>
    <submittedName>
        <fullName evidence="1">Uncharacterized protein</fullName>
    </submittedName>
</protein>
<name>A0ABY5SEI9_9BACL</name>
<dbReference type="EMBL" id="CP091430">
    <property type="protein sequence ID" value="UVI31182.1"/>
    <property type="molecule type" value="Genomic_DNA"/>
</dbReference>
<organism evidence="1 2">
    <name type="scientific">Paenibacillus spongiae</name>
    <dbReference type="NCBI Taxonomy" id="2909671"/>
    <lineage>
        <taxon>Bacteria</taxon>
        <taxon>Bacillati</taxon>
        <taxon>Bacillota</taxon>
        <taxon>Bacilli</taxon>
        <taxon>Bacillales</taxon>
        <taxon>Paenibacillaceae</taxon>
        <taxon>Paenibacillus</taxon>
    </lineage>
</organism>
<keyword evidence="2" id="KW-1185">Reference proteome</keyword>
<dbReference type="Proteomes" id="UP001057877">
    <property type="component" value="Chromosome"/>
</dbReference>
<proteinExistence type="predicted"/>
<sequence length="79" mass="9200">MLTAASPTVEYYVQATNGRTFIWSATDLEDLIRQLVERGVYASRILPYGEYEAEQEIQHEQERLQREHIEEIEKGEEAA</sequence>
<evidence type="ECO:0000313" key="2">
    <source>
        <dbReference type="Proteomes" id="UP001057877"/>
    </source>
</evidence>
<reference evidence="1" key="1">
    <citation type="submission" date="2022-01" db="EMBL/GenBank/DDBJ databases">
        <title>Paenibacillus spongiae sp. nov., isolated from marine sponge.</title>
        <authorList>
            <person name="Li Z."/>
            <person name="Zhang M."/>
        </authorList>
    </citation>
    <scope>NUCLEOTIDE SEQUENCE</scope>
    <source>
        <strain evidence="1">PHS-Z3</strain>
    </source>
</reference>